<dbReference type="Proteomes" id="UP000791440">
    <property type="component" value="Unassembled WGS sequence"/>
</dbReference>
<evidence type="ECO:0000259" key="1">
    <source>
        <dbReference type="SMART" id="SM00315"/>
    </source>
</evidence>
<reference evidence="2" key="2">
    <citation type="submission" date="2020-12" db="EMBL/GenBank/DDBJ databases">
        <authorList>
            <person name="Kanost M."/>
        </authorList>
    </citation>
    <scope>NUCLEOTIDE SEQUENCE</scope>
</reference>
<feature type="domain" description="RGS" evidence="1">
    <location>
        <begin position="25"/>
        <end position="254"/>
    </location>
</feature>
<dbReference type="SMART" id="SM00315">
    <property type="entry name" value="RGS"/>
    <property type="match status" value="1"/>
</dbReference>
<dbReference type="EMBL" id="JH669482">
    <property type="protein sequence ID" value="KAG6465363.1"/>
    <property type="molecule type" value="Genomic_DNA"/>
</dbReference>
<accession>A0A922D498</accession>
<name>A0A922D498_MANSE</name>
<keyword evidence="3" id="KW-1185">Reference proteome</keyword>
<evidence type="ECO:0000313" key="3">
    <source>
        <dbReference type="Proteomes" id="UP000791440"/>
    </source>
</evidence>
<comment type="caution">
    <text evidence="2">The sequence shown here is derived from an EMBL/GenBank/DDBJ whole genome shotgun (WGS) entry which is preliminary data.</text>
</comment>
<sequence>VEFLETFVRQTDSVYVQRCKLLGVDLDVFMADQEHLYAFMQYMKTTCHIHLLQFYRDIKSFQTKILNPDLSDAEKESLHRQACDIYKLLQTSRALYQAARQSHAVLEKIMLPRFLHSEEFYKLLIGSRVPTGYQKNLAKKPHERLMQSALKLGNKLKGALKSTTIDGQVLDCFANIDEAEVDGVDNVDILKYLDSIAADELRGDDLSNYKVVLTNVETRLTSRALYQAARQSHAVLEKIMLPRFLHSEEFYKLLIGSRVPTGYQKNLAKKPHERLMQSALKLGNKLKGALKSTTIDGQVLDCFANIDEAEVDGVDNVDILKYLDSIAADELRGDDLSNYKVVLTNVETRLVSSFILFVLYCS</sequence>
<feature type="non-terminal residue" evidence="2">
    <location>
        <position position="1"/>
    </location>
</feature>
<evidence type="ECO:0000313" key="2">
    <source>
        <dbReference type="EMBL" id="KAG6465363.1"/>
    </source>
</evidence>
<dbReference type="AlphaFoldDB" id="A0A922D498"/>
<gene>
    <name evidence="2" type="ORF">O3G_MSEX015104</name>
</gene>
<protein>
    <recommendedName>
        <fullName evidence="1">RGS domain-containing protein</fullName>
    </recommendedName>
</protein>
<proteinExistence type="predicted"/>
<dbReference type="InterPro" id="IPR016137">
    <property type="entry name" value="RGS"/>
</dbReference>
<reference evidence="2" key="1">
    <citation type="journal article" date="2016" name="Insect Biochem. Mol. Biol.">
        <title>Multifaceted biological insights from a draft genome sequence of the tobacco hornworm moth, Manduca sexta.</title>
        <authorList>
            <person name="Kanost M.R."/>
            <person name="Arrese E.L."/>
            <person name="Cao X."/>
            <person name="Chen Y.R."/>
            <person name="Chellapilla S."/>
            <person name="Goldsmith M.R."/>
            <person name="Grosse-Wilde E."/>
            <person name="Heckel D.G."/>
            <person name="Herndon N."/>
            <person name="Jiang H."/>
            <person name="Papanicolaou A."/>
            <person name="Qu J."/>
            <person name="Soulages J.L."/>
            <person name="Vogel H."/>
            <person name="Walters J."/>
            <person name="Waterhouse R.M."/>
            <person name="Ahn S.J."/>
            <person name="Almeida F.C."/>
            <person name="An C."/>
            <person name="Aqrawi P."/>
            <person name="Bretschneider A."/>
            <person name="Bryant W.B."/>
            <person name="Bucks S."/>
            <person name="Chao H."/>
            <person name="Chevignon G."/>
            <person name="Christen J.M."/>
            <person name="Clarke D.F."/>
            <person name="Dittmer N.T."/>
            <person name="Ferguson L.C.F."/>
            <person name="Garavelou S."/>
            <person name="Gordon K.H.J."/>
            <person name="Gunaratna R.T."/>
            <person name="Han Y."/>
            <person name="Hauser F."/>
            <person name="He Y."/>
            <person name="Heidel-Fischer H."/>
            <person name="Hirsh A."/>
            <person name="Hu Y."/>
            <person name="Jiang H."/>
            <person name="Kalra D."/>
            <person name="Klinner C."/>
            <person name="Konig C."/>
            <person name="Kovar C."/>
            <person name="Kroll A.R."/>
            <person name="Kuwar S.S."/>
            <person name="Lee S.L."/>
            <person name="Lehman R."/>
            <person name="Li K."/>
            <person name="Li Z."/>
            <person name="Liang H."/>
            <person name="Lovelace S."/>
            <person name="Lu Z."/>
            <person name="Mansfield J.H."/>
            <person name="McCulloch K.J."/>
            <person name="Mathew T."/>
            <person name="Morton B."/>
            <person name="Muzny D.M."/>
            <person name="Neunemann D."/>
            <person name="Ongeri F."/>
            <person name="Pauchet Y."/>
            <person name="Pu L.L."/>
            <person name="Pyrousis I."/>
            <person name="Rao X.J."/>
            <person name="Redding A."/>
            <person name="Roesel C."/>
            <person name="Sanchez-Gracia A."/>
            <person name="Schaack S."/>
            <person name="Shukla A."/>
            <person name="Tetreau G."/>
            <person name="Wang Y."/>
            <person name="Xiong G.H."/>
            <person name="Traut W."/>
            <person name="Walsh T.K."/>
            <person name="Worley K.C."/>
            <person name="Wu D."/>
            <person name="Wu W."/>
            <person name="Wu Y.Q."/>
            <person name="Zhang X."/>
            <person name="Zou Z."/>
            <person name="Zucker H."/>
            <person name="Briscoe A.D."/>
            <person name="Burmester T."/>
            <person name="Clem R.J."/>
            <person name="Feyereisen R."/>
            <person name="Grimmelikhuijzen C.J.P."/>
            <person name="Hamodrakas S.J."/>
            <person name="Hansson B.S."/>
            <person name="Huguet E."/>
            <person name="Jermiin L.S."/>
            <person name="Lan Q."/>
            <person name="Lehman H.K."/>
            <person name="Lorenzen M."/>
            <person name="Merzendorfer H."/>
            <person name="Michalopoulos I."/>
            <person name="Morton D.B."/>
            <person name="Muthukrishnan S."/>
            <person name="Oakeshott J.G."/>
            <person name="Palmer W."/>
            <person name="Park Y."/>
            <person name="Passarelli A.L."/>
            <person name="Rozas J."/>
            <person name="Schwartz L.M."/>
            <person name="Smith W."/>
            <person name="Southgate A."/>
            <person name="Vilcinskas A."/>
            <person name="Vogt R."/>
            <person name="Wang P."/>
            <person name="Werren J."/>
            <person name="Yu X.Q."/>
            <person name="Zhou J.J."/>
            <person name="Brown S.J."/>
            <person name="Scherer S.E."/>
            <person name="Richards S."/>
            <person name="Blissard G.W."/>
        </authorList>
    </citation>
    <scope>NUCLEOTIDE SEQUENCE</scope>
</reference>
<organism evidence="2 3">
    <name type="scientific">Manduca sexta</name>
    <name type="common">Tobacco hawkmoth</name>
    <name type="synonym">Tobacco hornworm</name>
    <dbReference type="NCBI Taxonomy" id="7130"/>
    <lineage>
        <taxon>Eukaryota</taxon>
        <taxon>Metazoa</taxon>
        <taxon>Ecdysozoa</taxon>
        <taxon>Arthropoda</taxon>
        <taxon>Hexapoda</taxon>
        <taxon>Insecta</taxon>
        <taxon>Pterygota</taxon>
        <taxon>Neoptera</taxon>
        <taxon>Endopterygota</taxon>
        <taxon>Lepidoptera</taxon>
        <taxon>Glossata</taxon>
        <taxon>Ditrysia</taxon>
        <taxon>Bombycoidea</taxon>
        <taxon>Sphingidae</taxon>
        <taxon>Sphinginae</taxon>
        <taxon>Sphingini</taxon>
        <taxon>Manduca</taxon>
    </lineage>
</organism>